<gene>
    <name evidence="3" type="ORF">OLEA9_A057390</name>
</gene>
<dbReference type="EMBL" id="CACTIH010000005">
    <property type="protein sequence ID" value="CAA2933660.1"/>
    <property type="molecule type" value="Genomic_DNA"/>
</dbReference>
<sequence length="94" mass="10432">MAGNALHLLVTLLAFSCLISLNAVPTSRTILLLQERKDIPIPGNTFQKITTEQNVEETIEIDGELINRRMDIERGDYPGSGANNRHTPHPPLDD</sequence>
<evidence type="ECO:0000256" key="2">
    <source>
        <dbReference type="SAM" id="SignalP"/>
    </source>
</evidence>
<evidence type="ECO:0000313" key="4">
    <source>
        <dbReference type="Proteomes" id="UP000594638"/>
    </source>
</evidence>
<feature type="chain" id="PRO_5035917843" evidence="2">
    <location>
        <begin position="24"/>
        <end position="94"/>
    </location>
</feature>
<dbReference type="AlphaFoldDB" id="A0A8S0P6K4"/>
<keyword evidence="2" id="KW-0732">Signal</keyword>
<organism evidence="3 4">
    <name type="scientific">Olea europaea subsp. europaea</name>
    <dbReference type="NCBI Taxonomy" id="158383"/>
    <lineage>
        <taxon>Eukaryota</taxon>
        <taxon>Viridiplantae</taxon>
        <taxon>Streptophyta</taxon>
        <taxon>Embryophyta</taxon>
        <taxon>Tracheophyta</taxon>
        <taxon>Spermatophyta</taxon>
        <taxon>Magnoliopsida</taxon>
        <taxon>eudicotyledons</taxon>
        <taxon>Gunneridae</taxon>
        <taxon>Pentapetalae</taxon>
        <taxon>asterids</taxon>
        <taxon>lamiids</taxon>
        <taxon>Lamiales</taxon>
        <taxon>Oleaceae</taxon>
        <taxon>Oleeae</taxon>
        <taxon>Olea</taxon>
    </lineage>
</organism>
<dbReference type="PANTHER" id="PTHR33474">
    <property type="entry name" value="TRANSMEMBRANE PROTEIN"/>
    <property type="match status" value="1"/>
</dbReference>
<name>A0A8S0P6K4_OLEEU</name>
<evidence type="ECO:0000313" key="3">
    <source>
        <dbReference type="EMBL" id="CAA2933660.1"/>
    </source>
</evidence>
<evidence type="ECO:0000256" key="1">
    <source>
        <dbReference type="SAM" id="MobiDB-lite"/>
    </source>
</evidence>
<accession>A0A8S0P6K4</accession>
<dbReference type="OrthoDB" id="747636at2759"/>
<keyword evidence="4" id="KW-1185">Reference proteome</keyword>
<dbReference type="Gramene" id="OE9A057390T3">
    <property type="protein sequence ID" value="OE9A057390C3"/>
    <property type="gene ID" value="OE9A057390"/>
</dbReference>
<dbReference type="Proteomes" id="UP000594638">
    <property type="component" value="Unassembled WGS sequence"/>
</dbReference>
<feature type="signal peptide" evidence="2">
    <location>
        <begin position="1"/>
        <end position="23"/>
    </location>
</feature>
<protein>
    <submittedName>
        <fullName evidence="3">Uncharacterized protein</fullName>
    </submittedName>
</protein>
<dbReference type="PANTHER" id="PTHR33474:SF2">
    <property type="entry name" value="TRANSMEMBRANE PROTEIN"/>
    <property type="match status" value="1"/>
</dbReference>
<comment type="caution">
    <text evidence="3">The sequence shown here is derived from an EMBL/GenBank/DDBJ whole genome shotgun (WGS) entry which is preliminary data.</text>
</comment>
<proteinExistence type="predicted"/>
<reference evidence="3 4" key="1">
    <citation type="submission" date="2019-12" db="EMBL/GenBank/DDBJ databases">
        <authorList>
            <person name="Alioto T."/>
            <person name="Alioto T."/>
            <person name="Gomez Garrido J."/>
        </authorList>
    </citation>
    <scope>NUCLEOTIDE SEQUENCE [LARGE SCALE GENOMIC DNA]</scope>
</reference>
<feature type="region of interest" description="Disordered" evidence="1">
    <location>
        <begin position="73"/>
        <end position="94"/>
    </location>
</feature>